<feature type="region of interest" description="Disordered" evidence="1">
    <location>
        <begin position="1"/>
        <end position="27"/>
    </location>
</feature>
<proteinExistence type="predicted"/>
<gene>
    <name evidence="2" type="ORF">SMN809_LOCUS57660</name>
    <name evidence="3" type="ORF">SMN809_LOCUS58670</name>
</gene>
<evidence type="ECO:0000313" key="3">
    <source>
        <dbReference type="EMBL" id="CAF5041699.1"/>
    </source>
</evidence>
<protein>
    <submittedName>
        <fullName evidence="3">Uncharacterized protein</fullName>
    </submittedName>
</protein>
<reference evidence="3" key="1">
    <citation type="submission" date="2021-02" db="EMBL/GenBank/DDBJ databases">
        <authorList>
            <person name="Nowell W R."/>
        </authorList>
    </citation>
    <scope>NUCLEOTIDE SEQUENCE</scope>
</reference>
<evidence type="ECO:0000256" key="1">
    <source>
        <dbReference type="SAM" id="MobiDB-lite"/>
    </source>
</evidence>
<dbReference type="AlphaFoldDB" id="A0A8S3DYE0"/>
<organism evidence="3 4">
    <name type="scientific">Rotaria magnacalcarata</name>
    <dbReference type="NCBI Taxonomy" id="392030"/>
    <lineage>
        <taxon>Eukaryota</taxon>
        <taxon>Metazoa</taxon>
        <taxon>Spiralia</taxon>
        <taxon>Gnathifera</taxon>
        <taxon>Rotifera</taxon>
        <taxon>Eurotatoria</taxon>
        <taxon>Bdelloidea</taxon>
        <taxon>Philodinida</taxon>
        <taxon>Philodinidae</taxon>
        <taxon>Rotaria</taxon>
    </lineage>
</organism>
<evidence type="ECO:0000313" key="2">
    <source>
        <dbReference type="EMBL" id="CAF5021527.1"/>
    </source>
</evidence>
<evidence type="ECO:0000313" key="4">
    <source>
        <dbReference type="Proteomes" id="UP000676336"/>
    </source>
</evidence>
<dbReference type="Proteomes" id="UP000676336">
    <property type="component" value="Unassembled WGS sequence"/>
</dbReference>
<feature type="non-terminal residue" evidence="3">
    <location>
        <position position="27"/>
    </location>
</feature>
<sequence length="27" mass="2791">MPPKKATASKCESSPPKKVPTNAAKPP</sequence>
<dbReference type="EMBL" id="CAJOBI010221119">
    <property type="protein sequence ID" value="CAF5041699.1"/>
    <property type="molecule type" value="Genomic_DNA"/>
</dbReference>
<comment type="caution">
    <text evidence="3">The sequence shown here is derived from an EMBL/GenBank/DDBJ whole genome shotgun (WGS) entry which is preliminary data.</text>
</comment>
<name>A0A8S3DYE0_9BILA</name>
<dbReference type="EMBL" id="CAJOBI010212465">
    <property type="protein sequence ID" value="CAF5021527.1"/>
    <property type="molecule type" value="Genomic_DNA"/>
</dbReference>
<accession>A0A8S3DYE0</accession>